<accession>A0A6V8H846</accession>
<dbReference type="Gene3D" id="3.90.1150.10">
    <property type="entry name" value="Aspartate Aminotransferase, domain 1"/>
    <property type="match status" value="1"/>
</dbReference>
<dbReference type="InterPro" id="IPR000192">
    <property type="entry name" value="Aminotrans_V_dom"/>
</dbReference>
<feature type="domain" description="Aminotransferase class V" evidence="1">
    <location>
        <begin position="228"/>
        <end position="482"/>
    </location>
</feature>
<evidence type="ECO:0000313" key="2">
    <source>
        <dbReference type="EMBL" id="GAM37441.1"/>
    </source>
</evidence>
<gene>
    <name evidence="2" type="ORF">TCE0_024r07365</name>
</gene>
<dbReference type="InterPro" id="IPR015424">
    <property type="entry name" value="PyrdxlP-dep_Trfase"/>
</dbReference>
<evidence type="ECO:0000259" key="1">
    <source>
        <dbReference type="Pfam" id="PF00266"/>
    </source>
</evidence>
<name>A0A6V8H846_TALPI</name>
<dbReference type="Proteomes" id="UP000053095">
    <property type="component" value="Unassembled WGS sequence"/>
</dbReference>
<protein>
    <recommendedName>
        <fullName evidence="1">Aminotransferase class V domain-containing protein</fullName>
    </recommendedName>
</protein>
<sequence>MRRSMGQYCIQFKRDSSETKMYEINKIRRKEYPDLNKTCYIDYGGATPYAKSLIDISAKLWKSDLLGNPHSNSASSLRATEYVNQARRQVLDFFHADPNDFDVVFVANATAAIKLVGYCFQERGFWYGYHTDAHTSLVGVRELADKGYHCFSSDKELSQWIDSPMLGDADEPYLPVDVDPKNNSNGRVIDHGVNKLIGYPAQSNMNGHRTPKQWAKRMRQKSYTTPGRLYTLLDAAAYCSSAQLDLSDPDAAPDFTSVSFYKIFGMPDLGALIVLKKSSDILTSRQYFGGGTVDMVTAFGYFHAKKSDHIHESLEDGTLPFHNLVMLNTGITLHRRLFHSMDEISMHASQLAFQLYTGLSQLQHANGRFVCKIYKDENSKYGDSETQGPTVAFTICKSNGAWVRYDHVEALASACNIQIRAGGVCNPGGIAEHLELADWELRRNYCEGYRCGEPFKVRGGKPSGIVRASLGAMSNKRDVETLVAFVKYFFTDNDYQQDSHSITRENFEKDQRQWSVKRMQIFPIRHCPSCIVLISSAWEVNHFRLALDGEWCLVDLETDEVLRDGRIASKLVVGINSGLSRLRIEILESNPLSSCELDLWRLPTGKWVRDSLEQTPYGTYRLARNCASKDLEEFLTLALGQPTTLARYHECKGELPADVCAENIDAHSSSEGIIVQFSGDVPQRNVHILLDPETSNLSSDELPPQKLQFGNQCLFRLPWTEGESGIAQYGRVPDDDEDIVAQNTTIHPSDLVMESRSEYRVDYKVGGQDYHFCPVTGCHEKIVDYSMFLHHLKGHARPFIKSRRRRCWFR</sequence>
<reference evidence="3" key="1">
    <citation type="journal article" date="2015" name="Genome Announc.">
        <title>Draft genome sequence of Talaromyces cellulolyticus strain Y-94, a source of lignocellulosic biomass-degrading enzymes.</title>
        <authorList>
            <person name="Fujii T."/>
            <person name="Koike H."/>
            <person name="Sawayama S."/>
            <person name="Yano S."/>
            <person name="Inoue H."/>
        </authorList>
    </citation>
    <scope>NUCLEOTIDE SEQUENCE [LARGE SCALE GENOMIC DNA]</scope>
    <source>
        <strain evidence="3">Y-94</strain>
    </source>
</reference>
<dbReference type="Pfam" id="PF00266">
    <property type="entry name" value="Aminotran_5"/>
    <property type="match status" value="2"/>
</dbReference>
<dbReference type="AlphaFoldDB" id="A0A6V8H846"/>
<feature type="domain" description="Aminotransferase class V" evidence="1">
    <location>
        <begin position="40"/>
        <end position="122"/>
    </location>
</feature>
<dbReference type="GO" id="GO:0043545">
    <property type="term" value="P:molybdopterin cofactor metabolic process"/>
    <property type="evidence" value="ECO:0007669"/>
    <property type="project" value="TreeGrafter"/>
</dbReference>
<dbReference type="InterPro" id="IPR015422">
    <property type="entry name" value="PyrdxlP-dep_Trfase_small"/>
</dbReference>
<dbReference type="GO" id="GO:0008265">
    <property type="term" value="F:molybdenum cofactor sulfurtransferase activity"/>
    <property type="evidence" value="ECO:0007669"/>
    <property type="project" value="TreeGrafter"/>
</dbReference>
<comment type="caution">
    <text evidence="2">The sequence shown here is derived from an EMBL/GenBank/DDBJ whole genome shotgun (WGS) entry which is preliminary data.</text>
</comment>
<dbReference type="Gene3D" id="3.40.640.10">
    <property type="entry name" value="Type I PLP-dependent aspartate aminotransferase-like (Major domain)"/>
    <property type="match status" value="1"/>
</dbReference>
<dbReference type="SUPFAM" id="SSF53383">
    <property type="entry name" value="PLP-dependent transferases"/>
    <property type="match status" value="1"/>
</dbReference>
<dbReference type="EMBL" id="DF933820">
    <property type="protein sequence ID" value="GAM37441.1"/>
    <property type="molecule type" value="Genomic_DNA"/>
</dbReference>
<organism evidence="2 3">
    <name type="scientific">Talaromyces pinophilus</name>
    <name type="common">Penicillium pinophilum</name>
    <dbReference type="NCBI Taxonomy" id="128442"/>
    <lineage>
        <taxon>Eukaryota</taxon>
        <taxon>Fungi</taxon>
        <taxon>Dikarya</taxon>
        <taxon>Ascomycota</taxon>
        <taxon>Pezizomycotina</taxon>
        <taxon>Eurotiomycetes</taxon>
        <taxon>Eurotiomycetidae</taxon>
        <taxon>Eurotiales</taxon>
        <taxon>Trichocomaceae</taxon>
        <taxon>Talaromyces</taxon>
        <taxon>Talaromyces sect. Talaromyces</taxon>
    </lineage>
</organism>
<evidence type="ECO:0000313" key="3">
    <source>
        <dbReference type="Proteomes" id="UP000053095"/>
    </source>
</evidence>
<dbReference type="PANTHER" id="PTHR14237">
    <property type="entry name" value="MOLYBDOPTERIN COFACTOR SULFURASE MOSC"/>
    <property type="match status" value="1"/>
</dbReference>
<proteinExistence type="predicted"/>
<keyword evidence="3" id="KW-1185">Reference proteome</keyword>
<dbReference type="PANTHER" id="PTHR14237:SF80">
    <property type="entry name" value="MOLYBDENUM COFACTOR SULFURASE"/>
    <property type="match status" value="1"/>
</dbReference>
<dbReference type="InterPro" id="IPR015421">
    <property type="entry name" value="PyrdxlP-dep_Trfase_major"/>
</dbReference>